<evidence type="ECO:0000259" key="1">
    <source>
        <dbReference type="PROSITE" id="PS50042"/>
    </source>
</evidence>
<comment type="caution">
    <text evidence="2">The sequence shown here is derived from an EMBL/GenBank/DDBJ whole genome shotgun (WGS) entry which is preliminary data.</text>
</comment>
<dbReference type="PROSITE" id="PS00888">
    <property type="entry name" value="CNMP_BINDING_1"/>
    <property type="match status" value="1"/>
</dbReference>
<dbReference type="Pfam" id="PF00027">
    <property type="entry name" value="cNMP_binding"/>
    <property type="match status" value="1"/>
</dbReference>
<dbReference type="SUPFAM" id="SSF51206">
    <property type="entry name" value="cAMP-binding domain-like"/>
    <property type="match status" value="1"/>
</dbReference>
<dbReference type="PROSITE" id="PS50042">
    <property type="entry name" value="CNMP_BINDING_3"/>
    <property type="match status" value="1"/>
</dbReference>
<dbReference type="InterPro" id="IPR000595">
    <property type="entry name" value="cNMP-bd_dom"/>
</dbReference>
<dbReference type="Gene3D" id="2.60.120.10">
    <property type="entry name" value="Jelly Rolls"/>
    <property type="match status" value="1"/>
</dbReference>
<organism evidence="2 3">
    <name type="scientific">Parasediminibacterium paludis</name>
    <dbReference type="NCBI Taxonomy" id="908966"/>
    <lineage>
        <taxon>Bacteria</taxon>
        <taxon>Pseudomonadati</taxon>
        <taxon>Bacteroidota</taxon>
        <taxon>Chitinophagia</taxon>
        <taxon>Chitinophagales</taxon>
        <taxon>Chitinophagaceae</taxon>
        <taxon>Parasediminibacterium</taxon>
    </lineage>
</organism>
<keyword evidence="3" id="KW-1185">Reference proteome</keyword>
<protein>
    <submittedName>
        <fullName evidence="2">Crp/Fnr family transcriptional regulator</fullName>
    </submittedName>
</protein>
<dbReference type="CDD" id="cd00038">
    <property type="entry name" value="CAP_ED"/>
    <property type="match status" value="1"/>
</dbReference>
<dbReference type="RefSeq" id="WP_379013298.1">
    <property type="nucleotide sequence ID" value="NZ_JBHSDC010000012.1"/>
</dbReference>
<evidence type="ECO:0000313" key="2">
    <source>
        <dbReference type="EMBL" id="MFC4231718.1"/>
    </source>
</evidence>
<reference evidence="3" key="1">
    <citation type="journal article" date="2019" name="Int. J. Syst. Evol. Microbiol.">
        <title>The Global Catalogue of Microorganisms (GCM) 10K type strain sequencing project: providing services to taxonomists for standard genome sequencing and annotation.</title>
        <authorList>
            <consortium name="The Broad Institute Genomics Platform"/>
            <consortium name="The Broad Institute Genome Sequencing Center for Infectious Disease"/>
            <person name="Wu L."/>
            <person name="Ma J."/>
        </authorList>
    </citation>
    <scope>NUCLEOTIDE SEQUENCE [LARGE SCALE GENOMIC DNA]</scope>
    <source>
        <strain evidence="3">CECT 8010</strain>
    </source>
</reference>
<feature type="domain" description="Cyclic nucleotide-binding" evidence="1">
    <location>
        <begin position="12"/>
        <end position="80"/>
    </location>
</feature>
<evidence type="ECO:0000313" key="3">
    <source>
        <dbReference type="Proteomes" id="UP001595906"/>
    </source>
</evidence>
<dbReference type="InterPro" id="IPR014710">
    <property type="entry name" value="RmlC-like_jellyroll"/>
</dbReference>
<proteinExistence type="predicted"/>
<dbReference type="InterPro" id="IPR018488">
    <property type="entry name" value="cNMP-bd_CS"/>
</dbReference>
<accession>A0ABV8PUE2</accession>
<dbReference type="InterPro" id="IPR018490">
    <property type="entry name" value="cNMP-bd_dom_sf"/>
</dbReference>
<name>A0ABV8PUE2_9BACT</name>
<dbReference type="Proteomes" id="UP001595906">
    <property type="component" value="Unassembled WGS sequence"/>
</dbReference>
<dbReference type="EMBL" id="JBHSDC010000012">
    <property type="protein sequence ID" value="MFC4231718.1"/>
    <property type="molecule type" value="Genomic_DNA"/>
</dbReference>
<gene>
    <name evidence="2" type="ORF">ACFOW1_07440</name>
</gene>
<sequence length="198" mass="23680">MFHNIKAYYYRMMPHLTQADWQVLEERLTIKTYKKGDCIVKQGEVCNYVYFINVGFLRFYKLIDGKDISTGFIGASEYVSSYDSFLKRQPAFENLEVLEDAELHCLSYDDMQFLYKHYPVYQMFGRVIAEQLFIWIVDRSNELLLLTPEQRYENIIKNEPELLQRVPQYMLASYIGVTPEHLSRIRKKMMTKSIDIYQ</sequence>
<dbReference type="SMART" id="SM00100">
    <property type="entry name" value="cNMP"/>
    <property type="match status" value="1"/>
</dbReference>